<proteinExistence type="predicted"/>
<protein>
    <recommendedName>
        <fullName evidence="2">Beta-ketoacyl synthase N-terminal domain-containing protein</fullName>
    </recommendedName>
</protein>
<dbReference type="AlphaFoldDB" id="A0A3B0ZIP8"/>
<organism evidence="1">
    <name type="scientific">hydrothermal vent metagenome</name>
    <dbReference type="NCBI Taxonomy" id="652676"/>
    <lineage>
        <taxon>unclassified sequences</taxon>
        <taxon>metagenomes</taxon>
        <taxon>ecological metagenomes</taxon>
    </lineage>
</organism>
<dbReference type="InterPro" id="IPR016039">
    <property type="entry name" value="Thiolase-like"/>
</dbReference>
<dbReference type="EMBL" id="UOFQ01000113">
    <property type="protein sequence ID" value="VAW88950.1"/>
    <property type="molecule type" value="Genomic_DNA"/>
</dbReference>
<accession>A0A3B0ZIP8</accession>
<evidence type="ECO:0008006" key="2">
    <source>
        <dbReference type="Google" id="ProtNLM"/>
    </source>
</evidence>
<name>A0A3B0ZIP8_9ZZZZ</name>
<gene>
    <name evidence="1" type="ORF">MNBD_GAMMA17-1958</name>
</gene>
<sequence>MSEQTWVQVIGAGMVTPVGGNAATTAAAVAAEISATEETEILSKQQTPIKMARVPNGALPDIHEALSDNKIPARQQRLLCLAAAALVQLTDLLPAGQTLPLYLALPEALPDYTTPLHGNFIEQLALQSGIPLNAADSLIADIGRAGSFYAIEKAIQYLEQSGNDYLLIGGVDTYWDLRLLAKLDTEDRLNVVGVLDGFIPGEGAAFLLLASERVNARHIAHPVRLYRPGTAQETGHRYSEAPYRGDGLDTAVKAAIQHAAPAQIQSVWSSMTYENYGAKEFGVALTRSSAQLVDSLDTQHPVDAFGDMGAAIGCTLIGMIATAAQTRVRFRHYLLCCSSDLSHRAAVRLDIG</sequence>
<dbReference type="GO" id="GO:0016746">
    <property type="term" value="F:acyltransferase activity"/>
    <property type="evidence" value="ECO:0007669"/>
    <property type="project" value="InterPro"/>
</dbReference>
<dbReference type="SUPFAM" id="SSF53901">
    <property type="entry name" value="Thiolase-like"/>
    <property type="match status" value="1"/>
</dbReference>
<dbReference type="Gene3D" id="3.40.47.10">
    <property type="match status" value="1"/>
</dbReference>
<reference evidence="1" key="1">
    <citation type="submission" date="2018-06" db="EMBL/GenBank/DDBJ databases">
        <authorList>
            <person name="Zhirakovskaya E."/>
        </authorList>
    </citation>
    <scope>NUCLEOTIDE SEQUENCE</scope>
</reference>
<evidence type="ECO:0000313" key="1">
    <source>
        <dbReference type="EMBL" id="VAW88950.1"/>
    </source>
</evidence>